<reference evidence="1" key="1">
    <citation type="journal article" date="2015" name="Nature">
        <title>Complex archaea that bridge the gap between prokaryotes and eukaryotes.</title>
        <authorList>
            <person name="Spang A."/>
            <person name="Saw J.H."/>
            <person name="Jorgensen S.L."/>
            <person name="Zaremba-Niedzwiedzka K."/>
            <person name="Martijn J."/>
            <person name="Lind A.E."/>
            <person name="van Eijk R."/>
            <person name="Schleper C."/>
            <person name="Guy L."/>
            <person name="Ettema T.J."/>
        </authorList>
    </citation>
    <scope>NUCLEOTIDE SEQUENCE</scope>
</reference>
<evidence type="ECO:0000313" key="1">
    <source>
        <dbReference type="EMBL" id="KKL08836.1"/>
    </source>
</evidence>
<proteinExistence type="predicted"/>
<organism evidence="1">
    <name type="scientific">marine sediment metagenome</name>
    <dbReference type="NCBI Taxonomy" id="412755"/>
    <lineage>
        <taxon>unclassified sequences</taxon>
        <taxon>metagenomes</taxon>
        <taxon>ecological metagenomes</taxon>
    </lineage>
</organism>
<name>A0A0F9CT58_9ZZZZ</name>
<protein>
    <submittedName>
        <fullName evidence="1">Uncharacterized protein</fullName>
    </submittedName>
</protein>
<sequence>MNEQILCRFHKTPIYQDRYNIGLDLEREDFPGKSGWQKSTELYLEDVCPKCYDTLSTLWRMIVKKLEEDKGEWKQ</sequence>
<gene>
    <name evidence="1" type="ORF">LCGC14_2571860</name>
</gene>
<accession>A0A0F9CT58</accession>
<dbReference type="AlphaFoldDB" id="A0A0F9CT58"/>
<comment type="caution">
    <text evidence="1">The sequence shown here is derived from an EMBL/GenBank/DDBJ whole genome shotgun (WGS) entry which is preliminary data.</text>
</comment>
<dbReference type="EMBL" id="LAZR01042718">
    <property type="protein sequence ID" value="KKL08836.1"/>
    <property type="molecule type" value="Genomic_DNA"/>
</dbReference>